<keyword evidence="1" id="KW-0472">Membrane</keyword>
<dbReference type="NCBIfam" id="TIGR02532">
    <property type="entry name" value="IV_pilin_GFxxxE"/>
    <property type="match status" value="1"/>
</dbReference>
<evidence type="ECO:0000313" key="2">
    <source>
        <dbReference type="EMBL" id="GGO80149.1"/>
    </source>
</evidence>
<keyword evidence="1" id="KW-0812">Transmembrane</keyword>
<sequence length="240" mass="27934">MSRAAARRCAGFTLVELMIALLLTGMVAMLVFGAFRIATASWERVIGQQERVHERYIVQTFVRRLLENAQSIRLRDIDARLSVAMQGDERQLTFVTELPTRDGVAKLFWCQLKVRETETQQKQMIMITRPYTEGEIIDWRAPFEPTGEGANAEETVYIEPEERVLLEGVAELELEYLYYDEYDQPDWRREWTEETVLPYLIRFKALPVDEDGFAGEEDTAFWPEMLVSPTDYRYAGKTLL</sequence>
<dbReference type="InterPro" id="IPR012902">
    <property type="entry name" value="N_methyl_site"/>
</dbReference>
<protein>
    <recommendedName>
        <fullName evidence="4">General secretion pathway protein J</fullName>
    </recommendedName>
</protein>
<proteinExistence type="predicted"/>
<dbReference type="PROSITE" id="PS00409">
    <property type="entry name" value="PROKAR_NTER_METHYL"/>
    <property type="match status" value="1"/>
</dbReference>
<keyword evidence="1" id="KW-1133">Transmembrane helix</keyword>
<dbReference type="RefSeq" id="WP_188860070.1">
    <property type="nucleotide sequence ID" value="NZ_BMLT01000003.1"/>
</dbReference>
<evidence type="ECO:0008006" key="4">
    <source>
        <dbReference type="Google" id="ProtNLM"/>
    </source>
</evidence>
<feature type="transmembrane region" description="Helical" evidence="1">
    <location>
        <begin position="12"/>
        <end position="35"/>
    </location>
</feature>
<name>A0A917ZDX0_9GAMM</name>
<evidence type="ECO:0000313" key="3">
    <source>
        <dbReference type="Proteomes" id="UP000599578"/>
    </source>
</evidence>
<dbReference type="Pfam" id="PF07963">
    <property type="entry name" value="N_methyl"/>
    <property type="match status" value="1"/>
</dbReference>
<gene>
    <name evidence="2" type="ORF">GCM10011348_16210</name>
</gene>
<dbReference type="EMBL" id="BMLT01000003">
    <property type="protein sequence ID" value="GGO80149.1"/>
    <property type="molecule type" value="Genomic_DNA"/>
</dbReference>
<evidence type="ECO:0000256" key="1">
    <source>
        <dbReference type="SAM" id="Phobius"/>
    </source>
</evidence>
<keyword evidence="3" id="KW-1185">Reference proteome</keyword>
<dbReference type="AlphaFoldDB" id="A0A917ZDX0"/>
<comment type="caution">
    <text evidence="2">The sequence shown here is derived from an EMBL/GenBank/DDBJ whole genome shotgun (WGS) entry which is preliminary data.</text>
</comment>
<accession>A0A917ZDX0</accession>
<reference evidence="2 3" key="1">
    <citation type="journal article" date="2014" name="Int. J. Syst. Evol. Microbiol.">
        <title>Complete genome sequence of Corynebacterium casei LMG S-19264T (=DSM 44701T), isolated from a smear-ripened cheese.</title>
        <authorList>
            <consortium name="US DOE Joint Genome Institute (JGI-PGF)"/>
            <person name="Walter F."/>
            <person name="Albersmeier A."/>
            <person name="Kalinowski J."/>
            <person name="Ruckert C."/>
        </authorList>
    </citation>
    <scope>NUCLEOTIDE SEQUENCE [LARGE SCALE GENOMIC DNA]</scope>
    <source>
        <strain evidence="2 3">CGMCC 1.7286</strain>
    </source>
</reference>
<organism evidence="2 3">
    <name type="scientific">Marinobacterium nitratireducens</name>
    <dbReference type="NCBI Taxonomy" id="518897"/>
    <lineage>
        <taxon>Bacteria</taxon>
        <taxon>Pseudomonadati</taxon>
        <taxon>Pseudomonadota</taxon>
        <taxon>Gammaproteobacteria</taxon>
        <taxon>Oceanospirillales</taxon>
        <taxon>Oceanospirillaceae</taxon>
        <taxon>Marinobacterium</taxon>
    </lineage>
</organism>
<dbReference type="Proteomes" id="UP000599578">
    <property type="component" value="Unassembled WGS sequence"/>
</dbReference>